<reference evidence="5" key="2">
    <citation type="submission" date="2012-11" db="EMBL/GenBank/DDBJ databases">
        <authorList>
            <person name="Kuo A."/>
            <person name="Curtis B.A."/>
            <person name="Tanifuji G."/>
            <person name="Burki F."/>
            <person name="Gruber A."/>
            <person name="Irimia M."/>
            <person name="Maruyama S."/>
            <person name="Arias M.C."/>
            <person name="Ball S.G."/>
            <person name="Gile G.H."/>
            <person name="Hirakawa Y."/>
            <person name="Hopkins J.F."/>
            <person name="Rensing S.A."/>
            <person name="Schmutz J."/>
            <person name="Symeonidi A."/>
            <person name="Elias M."/>
            <person name="Eveleigh R.J."/>
            <person name="Herman E.K."/>
            <person name="Klute M.J."/>
            <person name="Nakayama T."/>
            <person name="Obornik M."/>
            <person name="Reyes-Prieto A."/>
            <person name="Armbrust E.V."/>
            <person name="Aves S.J."/>
            <person name="Beiko R.G."/>
            <person name="Coutinho P."/>
            <person name="Dacks J.B."/>
            <person name="Durnford D.G."/>
            <person name="Fast N.M."/>
            <person name="Green B.R."/>
            <person name="Grisdale C."/>
            <person name="Hempe F."/>
            <person name="Henrissat B."/>
            <person name="Hoppner M.P."/>
            <person name="Ishida K.-I."/>
            <person name="Kim E."/>
            <person name="Koreny L."/>
            <person name="Kroth P.G."/>
            <person name="Liu Y."/>
            <person name="Malik S.-B."/>
            <person name="Maier U.G."/>
            <person name="McRose D."/>
            <person name="Mock T."/>
            <person name="Neilson J.A."/>
            <person name="Onodera N.T."/>
            <person name="Poole A.M."/>
            <person name="Pritham E.J."/>
            <person name="Richards T.A."/>
            <person name="Rocap G."/>
            <person name="Roy S.W."/>
            <person name="Sarai C."/>
            <person name="Schaack S."/>
            <person name="Shirato S."/>
            <person name="Slamovits C.H."/>
            <person name="Spencer D.F."/>
            <person name="Suzuki S."/>
            <person name="Worden A.Z."/>
            <person name="Zauner S."/>
            <person name="Barry K."/>
            <person name="Bell C."/>
            <person name="Bharti A.K."/>
            <person name="Crow J.A."/>
            <person name="Grimwood J."/>
            <person name="Kramer R."/>
            <person name="Lindquist E."/>
            <person name="Lucas S."/>
            <person name="Salamov A."/>
            <person name="McFadden G.I."/>
            <person name="Lane C.E."/>
            <person name="Keeling P.J."/>
            <person name="Gray M.W."/>
            <person name="Grigoriev I.V."/>
            <person name="Archibald J.M."/>
        </authorList>
    </citation>
    <scope>NUCLEOTIDE SEQUENCE</scope>
    <source>
        <strain evidence="5">CCMP2712</strain>
    </source>
</reference>
<evidence type="ECO:0000313" key="4">
    <source>
        <dbReference type="EnsemblProtists" id="EKX54224"/>
    </source>
</evidence>
<reference evidence="3 5" key="1">
    <citation type="journal article" date="2012" name="Nature">
        <title>Algal genomes reveal evolutionary mosaicism and the fate of nucleomorphs.</title>
        <authorList>
            <consortium name="DOE Joint Genome Institute"/>
            <person name="Curtis B.A."/>
            <person name="Tanifuji G."/>
            <person name="Burki F."/>
            <person name="Gruber A."/>
            <person name="Irimia M."/>
            <person name="Maruyama S."/>
            <person name="Arias M.C."/>
            <person name="Ball S.G."/>
            <person name="Gile G.H."/>
            <person name="Hirakawa Y."/>
            <person name="Hopkins J.F."/>
            <person name="Kuo A."/>
            <person name="Rensing S.A."/>
            <person name="Schmutz J."/>
            <person name="Symeonidi A."/>
            <person name="Elias M."/>
            <person name="Eveleigh R.J."/>
            <person name="Herman E.K."/>
            <person name="Klute M.J."/>
            <person name="Nakayama T."/>
            <person name="Obornik M."/>
            <person name="Reyes-Prieto A."/>
            <person name="Armbrust E.V."/>
            <person name="Aves S.J."/>
            <person name="Beiko R.G."/>
            <person name="Coutinho P."/>
            <person name="Dacks J.B."/>
            <person name="Durnford D.G."/>
            <person name="Fast N.M."/>
            <person name="Green B.R."/>
            <person name="Grisdale C.J."/>
            <person name="Hempel F."/>
            <person name="Henrissat B."/>
            <person name="Hoppner M.P."/>
            <person name="Ishida K."/>
            <person name="Kim E."/>
            <person name="Koreny L."/>
            <person name="Kroth P.G."/>
            <person name="Liu Y."/>
            <person name="Malik S.B."/>
            <person name="Maier U.G."/>
            <person name="McRose D."/>
            <person name="Mock T."/>
            <person name="Neilson J.A."/>
            <person name="Onodera N.T."/>
            <person name="Poole A.M."/>
            <person name="Pritham E.J."/>
            <person name="Richards T.A."/>
            <person name="Rocap G."/>
            <person name="Roy S.W."/>
            <person name="Sarai C."/>
            <person name="Schaack S."/>
            <person name="Shirato S."/>
            <person name="Slamovits C.H."/>
            <person name="Spencer D.F."/>
            <person name="Suzuki S."/>
            <person name="Worden A.Z."/>
            <person name="Zauner S."/>
            <person name="Barry K."/>
            <person name="Bell C."/>
            <person name="Bharti A.K."/>
            <person name="Crow J.A."/>
            <person name="Grimwood J."/>
            <person name="Kramer R."/>
            <person name="Lindquist E."/>
            <person name="Lucas S."/>
            <person name="Salamov A."/>
            <person name="McFadden G.I."/>
            <person name="Lane C.E."/>
            <person name="Keeling P.J."/>
            <person name="Gray M.W."/>
            <person name="Grigoriev I.V."/>
            <person name="Archibald J.M."/>
        </authorList>
    </citation>
    <scope>NUCLEOTIDE SEQUENCE</scope>
    <source>
        <strain evidence="3 5">CCMP2712</strain>
    </source>
</reference>
<feature type="compositionally biased region" description="Polar residues" evidence="1">
    <location>
        <begin position="12"/>
        <end position="24"/>
    </location>
</feature>
<gene>
    <name evidence="3" type="ORF">GUITHDRAFT_100472</name>
</gene>
<organism evidence="3">
    <name type="scientific">Guillardia theta (strain CCMP2712)</name>
    <name type="common">Cryptophyte</name>
    <dbReference type="NCBI Taxonomy" id="905079"/>
    <lineage>
        <taxon>Eukaryota</taxon>
        <taxon>Cryptophyceae</taxon>
        <taxon>Pyrenomonadales</taxon>
        <taxon>Geminigeraceae</taxon>
        <taxon>Guillardia</taxon>
    </lineage>
</organism>
<dbReference type="OrthoDB" id="10574335at2759"/>
<keyword evidence="2" id="KW-1133">Transmembrane helix</keyword>
<feature type="region of interest" description="Disordered" evidence="1">
    <location>
        <begin position="1"/>
        <end position="32"/>
    </location>
</feature>
<protein>
    <submittedName>
        <fullName evidence="3 4">Uncharacterized protein</fullName>
    </submittedName>
</protein>
<reference evidence="4" key="3">
    <citation type="submission" date="2016-03" db="UniProtKB">
        <authorList>
            <consortium name="EnsemblProtists"/>
        </authorList>
    </citation>
    <scope>IDENTIFICATION</scope>
</reference>
<evidence type="ECO:0000313" key="5">
    <source>
        <dbReference type="Proteomes" id="UP000011087"/>
    </source>
</evidence>
<dbReference type="Proteomes" id="UP000011087">
    <property type="component" value="Unassembled WGS sequence"/>
</dbReference>
<dbReference type="KEGG" id="gtt:GUITHDRAFT_100472"/>
<name>L1K0Z1_GUITC</name>
<feature type="transmembrane region" description="Helical" evidence="2">
    <location>
        <begin position="719"/>
        <end position="736"/>
    </location>
</feature>
<dbReference type="HOGENOM" id="CLU_356974_0_0_1"/>
<evidence type="ECO:0000256" key="2">
    <source>
        <dbReference type="SAM" id="Phobius"/>
    </source>
</evidence>
<keyword evidence="2" id="KW-0812">Transmembrane</keyword>
<dbReference type="AlphaFoldDB" id="L1K0Z1"/>
<keyword evidence="5" id="KW-1185">Reference proteome</keyword>
<evidence type="ECO:0000256" key="1">
    <source>
        <dbReference type="SAM" id="MobiDB-lite"/>
    </source>
</evidence>
<dbReference type="EnsemblProtists" id="EKX54224">
    <property type="protein sequence ID" value="EKX54224"/>
    <property type="gene ID" value="GUITHDRAFT_100472"/>
</dbReference>
<evidence type="ECO:0000313" key="3">
    <source>
        <dbReference type="EMBL" id="EKX54224.1"/>
    </source>
</evidence>
<sequence>MDQDAPPRALSGSVNPDTEANSPRSGLGMEGNDCVDMINDVPPDSTYIMTKDHAAAFKKVMEKRRIIWCDYAAAFQAALECVNTKQSQDFATKYIPRALPLFCGEGDAPATPYGHGPAVPGSAWDDWCGEYRRKEDQSKYFQTALTCAVKLVLASLDRGSADLIDALDCVLDMNSPIFSFERDVNKASHRVALELHAECMRLWKEGGGPQKRVQLLEKAPWKSLISVAKSIDNSGESGLPAEEILDRIAKRIEDAPAKESSEAGQVCINLIPLFKKTAPLHGTGLATVIQNSDIRKKYKYRFKEALKQLALKGTKSGVWAQRRSALVSLEQVIRNDKEFKSSNGQALCAWAHATIVSETCSLLSIIDMNEYRMNIVVDAAFMHVGSVRAEVHKVILAMLPKWGKKQTMIVLNRIMDVFDVPAVLKQSDGEVKIDTVASEPSSTFSALGSLKRGGSDCLQAAFELATAIFDTSKLHGLYATVDVMMKGRAVAKRAMDVLVAALLTPFCEDQEVFSKLVQDSLFHCLQSSWGESDGVGANGQGKFCKGYVAELCCNIVKDPNTSPLAMKGAFAVLVEVIRLFPRFNFAQRGDKTREACIHGLQSMFDVIGACMANLKTLSQGLDVKVMESDDVLNTELWTRLSQLRYLLENTSAEHQDYNIMLEVRQVDQLWEALGGPTEVCLRWIRLAADSGGIFCKDVQLYLFQTYICGRQLGEVVRSLVARLTVQLLLVAVYVFYGRMKRCIMARFATIHRRRAIEIGLNGIQYDGMTPERKILMTGRTCMTGIC</sequence>
<dbReference type="RefSeq" id="XP_005841204.1">
    <property type="nucleotide sequence ID" value="XM_005841147.1"/>
</dbReference>
<dbReference type="EMBL" id="JH992968">
    <property type="protein sequence ID" value="EKX54224.1"/>
    <property type="molecule type" value="Genomic_DNA"/>
</dbReference>
<accession>L1K0Z1</accession>
<proteinExistence type="predicted"/>
<dbReference type="PaxDb" id="55529-EKX54224"/>
<dbReference type="GeneID" id="17310685"/>
<keyword evidence="2" id="KW-0472">Membrane</keyword>